<dbReference type="PROSITE" id="PS00674">
    <property type="entry name" value="AAA"/>
    <property type="match status" value="1"/>
</dbReference>
<dbReference type="EMBL" id="CP006577">
    <property type="protein sequence ID" value="AIG97293.1"/>
    <property type="molecule type" value="Genomic_DNA"/>
</dbReference>
<dbReference type="Gene3D" id="3.40.50.300">
    <property type="entry name" value="P-loop containing nucleotide triphosphate hydrolases"/>
    <property type="match status" value="1"/>
</dbReference>
<name>A0A075WI93_ARCFL</name>
<dbReference type="GO" id="GO:0016887">
    <property type="term" value="F:ATP hydrolysis activity"/>
    <property type="evidence" value="ECO:0007669"/>
    <property type="project" value="InterPro"/>
</dbReference>
<dbReference type="InterPro" id="IPR003593">
    <property type="entry name" value="AAA+_ATPase"/>
</dbReference>
<organism evidence="6 7">
    <name type="scientific">Archaeoglobus fulgidus DSM 8774</name>
    <dbReference type="NCBI Taxonomy" id="1344584"/>
    <lineage>
        <taxon>Archaea</taxon>
        <taxon>Methanobacteriati</taxon>
        <taxon>Methanobacteriota</taxon>
        <taxon>Archaeoglobi</taxon>
        <taxon>Archaeoglobales</taxon>
        <taxon>Archaeoglobaceae</taxon>
        <taxon>Archaeoglobus</taxon>
    </lineage>
</organism>
<evidence type="ECO:0000256" key="2">
    <source>
        <dbReference type="ARBA" id="ARBA00022741"/>
    </source>
</evidence>
<dbReference type="HOGENOM" id="CLU_646568_0_0_2"/>
<dbReference type="AlphaFoldDB" id="A0A075WI93"/>
<dbReference type="Proteomes" id="UP000028501">
    <property type="component" value="Chromosome"/>
</dbReference>
<dbReference type="GO" id="GO:0005524">
    <property type="term" value="F:ATP binding"/>
    <property type="evidence" value="ECO:0007669"/>
    <property type="project" value="UniProtKB-KW"/>
</dbReference>
<dbReference type="RefSeq" id="WP_010877984.1">
    <property type="nucleotide sequence ID" value="NZ_CP006577.1"/>
</dbReference>
<dbReference type="Gene3D" id="1.10.8.60">
    <property type="match status" value="1"/>
</dbReference>
<keyword evidence="2 4" id="KW-0547">Nucleotide-binding</keyword>
<accession>A0A075WI93</accession>
<dbReference type="InterPro" id="IPR041569">
    <property type="entry name" value="AAA_lid_3"/>
</dbReference>
<keyword evidence="3 4" id="KW-0067">ATP-binding</keyword>
<proteinExistence type="inferred from homology"/>
<dbReference type="KEGG" id="afg:AFULGI_00004850"/>
<evidence type="ECO:0000256" key="1">
    <source>
        <dbReference type="ARBA" id="ARBA00006914"/>
    </source>
</evidence>
<dbReference type="GeneID" id="24794017"/>
<dbReference type="InterPro" id="IPR027417">
    <property type="entry name" value="P-loop_NTPase"/>
</dbReference>
<sequence>MSAVKLVELLLTAEIFNRYEELTEDDIPKEIRKLLYNKGGIKRPVVIREDTVMRYAGKVEQKPPFVDLNSFSRQYILTSFDLAVKWFASRGVELIKKNPALAYFYQNYDSLDVSYEEAKKANLPKHGDKEWLKGLIEELEKKDETREMLSLVRVLSPEEIPVDFREVALSEEQLEEVRKIEIALEERSFLRKIGLSDIGKLLFIGPPGTGKTTTARALSKKLYLPLLEVKLSMITSQYLGETSKNIEKIFDIARMMSPCILFIDEFDYVAKMRTSDEHAAIKRAVNTLLKSIDDINLVEDGVLLIAATNHPSLLDPAVWRRFDKVIEFPEPAEAIRKRIFEIFLARIDGNFNIDELVRETDGFTGADIKLVVREAVLDALLQGRRELTQEDLLNAIREVRERLKLKKSY</sequence>
<dbReference type="InterPro" id="IPR003960">
    <property type="entry name" value="ATPase_AAA_CS"/>
</dbReference>
<reference evidence="6 7" key="1">
    <citation type="submission" date="2013-07" db="EMBL/GenBank/DDBJ databases">
        <title>Genome of Archaeoglobus fulgidus.</title>
        <authorList>
            <person name="Fiebig A."/>
            <person name="Birkeland N.-K."/>
        </authorList>
    </citation>
    <scope>NUCLEOTIDE SEQUENCE [LARGE SCALE GENOMIC DNA]</scope>
    <source>
        <strain evidence="6 7">DSM 8774</strain>
    </source>
</reference>
<evidence type="ECO:0000259" key="5">
    <source>
        <dbReference type="SMART" id="SM00382"/>
    </source>
</evidence>
<dbReference type="Pfam" id="PF17862">
    <property type="entry name" value="AAA_lid_3"/>
    <property type="match status" value="1"/>
</dbReference>
<feature type="domain" description="AAA+ ATPase" evidence="5">
    <location>
        <begin position="197"/>
        <end position="332"/>
    </location>
</feature>
<evidence type="ECO:0000313" key="7">
    <source>
        <dbReference type="Proteomes" id="UP000028501"/>
    </source>
</evidence>
<protein>
    <submittedName>
        <fullName evidence="6">ATPase of the AAA+ class</fullName>
    </submittedName>
</protein>
<gene>
    <name evidence="6" type="ORF">AFULGI_00004850</name>
</gene>
<dbReference type="Pfam" id="PF00004">
    <property type="entry name" value="AAA"/>
    <property type="match status" value="1"/>
</dbReference>
<dbReference type="SMART" id="SM00382">
    <property type="entry name" value="AAA"/>
    <property type="match status" value="1"/>
</dbReference>
<evidence type="ECO:0000256" key="3">
    <source>
        <dbReference type="ARBA" id="ARBA00022840"/>
    </source>
</evidence>
<dbReference type="InterPro" id="IPR050221">
    <property type="entry name" value="26S_Proteasome_ATPase"/>
</dbReference>
<dbReference type="SUPFAM" id="SSF52540">
    <property type="entry name" value="P-loop containing nucleoside triphosphate hydrolases"/>
    <property type="match status" value="1"/>
</dbReference>
<dbReference type="PANTHER" id="PTHR23073">
    <property type="entry name" value="26S PROTEASOME REGULATORY SUBUNIT"/>
    <property type="match status" value="1"/>
</dbReference>
<dbReference type="CDD" id="cd19481">
    <property type="entry name" value="RecA-like_protease"/>
    <property type="match status" value="1"/>
</dbReference>
<evidence type="ECO:0000256" key="4">
    <source>
        <dbReference type="RuleBase" id="RU003651"/>
    </source>
</evidence>
<evidence type="ECO:0000313" key="6">
    <source>
        <dbReference type="EMBL" id="AIG97293.1"/>
    </source>
</evidence>
<comment type="similarity">
    <text evidence="1 4">Belongs to the AAA ATPase family.</text>
</comment>
<dbReference type="InterPro" id="IPR003959">
    <property type="entry name" value="ATPase_AAA_core"/>
</dbReference>